<accession>A0A2P2L415</accession>
<name>A0A2P2L415_RHIMU</name>
<dbReference type="AlphaFoldDB" id="A0A2P2L415"/>
<dbReference type="EMBL" id="GGEC01032241">
    <property type="protein sequence ID" value="MBX12725.1"/>
    <property type="molecule type" value="Transcribed_RNA"/>
</dbReference>
<proteinExistence type="predicted"/>
<reference evidence="1" key="1">
    <citation type="submission" date="2018-02" db="EMBL/GenBank/DDBJ databases">
        <title>Rhizophora mucronata_Transcriptome.</title>
        <authorList>
            <person name="Meera S.P."/>
            <person name="Sreeshan A."/>
            <person name="Augustine A."/>
        </authorList>
    </citation>
    <scope>NUCLEOTIDE SEQUENCE</scope>
    <source>
        <tissue evidence="1">Leaf</tissue>
    </source>
</reference>
<organism evidence="1">
    <name type="scientific">Rhizophora mucronata</name>
    <name type="common">Asiatic mangrove</name>
    <dbReference type="NCBI Taxonomy" id="61149"/>
    <lineage>
        <taxon>Eukaryota</taxon>
        <taxon>Viridiplantae</taxon>
        <taxon>Streptophyta</taxon>
        <taxon>Embryophyta</taxon>
        <taxon>Tracheophyta</taxon>
        <taxon>Spermatophyta</taxon>
        <taxon>Magnoliopsida</taxon>
        <taxon>eudicotyledons</taxon>
        <taxon>Gunneridae</taxon>
        <taxon>Pentapetalae</taxon>
        <taxon>rosids</taxon>
        <taxon>fabids</taxon>
        <taxon>Malpighiales</taxon>
        <taxon>Rhizophoraceae</taxon>
        <taxon>Rhizophora</taxon>
    </lineage>
</organism>
<evidence type="ECO:0000313" key="1">
    <source>
        <dbReference type="EMBL" id="MBX12725.1"/>
    </source>
</evidence>
<sequence length="67" mass="7269">MDPIIAVFGARSLVLTVTVALFVPSSSLISLQDQWELGSGSSCTPVIYRWQQYDAVDSGIISCPHLE</sequence>
<protein>
    <submittedName>
        <fullName evidence="1">Uncharacterized protein</fullName>
    </submittedName>
</protein>